<dbReference type="InterPro" id="IPR002099">
    <property type="entry name" value="MutL/Mlh/PMS"/>
</dbReference>
<dbReference type="InterPro" id="IPR038973">
    <property type="entry name" value="MutL/Mlh/Pms-like"/>
</dbReference>
<dbReference type="GO" id="GO:0030983">
    <property type="term" value="F:mismatched DNA binding"/>
    <property type="evidence" value="ECO:0007669"/>
    <property type="project" value="InterPro"/>
</dbReference>
<dbReference type="SUPFAM" id="SSF54211">
    <property type="entry name" value="Ribosomal protein S5 domain 2-like"/>
    <property type="match status" value="1"/>
</dbReference>
<dbReference type="PANTHER" id="PTHR10073">
    <property type="entry name" value="DNA MISMATCH REPAIR PROTEIN MLH, PMS, MUTL"/>
    <property type="match status" value="1"/>
</dbReference>
<gene>
    <name evidence="8" type="primary">MLH1</name>
    <name evidence="8" type="ORF">EC973_008883</name>
</gene>
<dbReference type="Proteomes" id="UP000605846">
    <property type="component" value="Unassembled WGS sequence"/>
</dbReference>
<dbReference type="SMART" id="SM01340">
    <property type="entry name" value="DNA_mis_repair"/>
    <property type="match status" value="1"/>
</dbReference>
<dbReference type="InterPro" id="IPR013507">
    <property type="entry name" value="DNA_mismatch_S5_2-like"/>
</dbReference>
<dbReference type="FunFam" id="3.30.230.10:FF:000014">
    <property type="entry name" value="DNA mismatch repair protein Mlh1"/>
    <property type="match status" value="1"/>
</dbReference>
<dbReference type="Pfam" id="PF16413">
    <property type="entry name" value="Mlh1_C"/>
    <property type="match status" value="1"/>
</dbReference>
<evidence type="ECO:0000256" key="1">
    <source>
        <dbReference type="ARBA" id="ARBA00004123"/>
    </source>
</evidence>
<dbReference type="GO" id="GO:0016887">
    <property type="term" value="F:ATP hydrolysis activity"/>
    <property type="evidence" value="ECO:0007669"/>
    <property type="project" value="InterPro"/>
</dbReference>
<feature type="region of interest" description="Disordered" evidence="6">
    <location>
        <begin position="382"/>
        <end position="411"/>
    </location>
</feature>
<dbReference type="GO" id="GO:0140664">
    <property type="term" value="F:ATP-dependent DNA damage sensor activity"/>
    <property type="evidence" value="ECO:0007669"/>
    <property type="project" value="InterPro"/>
</dbReference>
<comment type="caution">
    <text evidence="8">The sequence shown here is derived from an EMBL/GenBank/DDBJ whole genome shotgun (WGS) entry which is preliminary data.</text>
</comment>
<comment type="subcellular location">
    <subcellularLocation>
        <location evidence="1">Nucleus</location>
    </subcellularLocation>
</comment>
<keyword evidence="9" id="KW-1185">Reference proteome</keyword>
<dbReference type="PANTHER" id="PTHR10073:SF12">
    <property type="entry name" value="DNA MISMATCH REPAIR PROTEIN MLH1"/>
    <property type="match status" value="1"/>
</dbReference>
<protein>
    <submittedName>
        <fullName evidence="8">DNA mismatch repair protein</fullName>
    </submittedName>
</protein>
<dbReference type="AlphaFoldDB" id="A0A8H7EVC0"/>
<evidence type="ECO:0000256" key="6">
    <source>
        <dbReference type="SAM" id="MobiDB-lite"/>
    </source>
</evidence>
<dbReference type="NCBIfam" id="TIGR00585">
    <property type="entry name" value="mutl"/>
    <property type="match status" value="1"/>
</dbReference>
<comment type="similarity">
    <text evidence="2">Belongs to the DNA mismatch repair MutL/HexB family.</text>
</comment>
<dbReference type="GO" id="GO:0032389">
    <property type="term" value="C:MutLalpha complex"/>
    <property type="evidence" value="ECO:0007669"/>
    <property type="project" value="TreeGrafter"/>
</dbReference>
<dbReference type="Gene3D" id="3.30.565.10">
    <property type="entry name" value="Histidine kinase-like ATPase, C-terminal domain"/>
    <property type="match status" value="1"/>
</dbReference>
<name>A0A8H7EVC0_9FUNG</name>
<dbReference type="FunFam" id="3.30.565.10:FF:000109">
    <property type="entry name" value="Related to MLH1-DNA mismatch repair protein"/>
    <property type="match status" value="1"/>
</dbReference>
<organism evidence="8 9">
    <name type="scientific">Apophysomyces ossiformis</name>
    <dbReference type="NCBI Taxonomy" id="679940"/>
    <lineage>
        <taxon>Eukaryota</taxon>
        <taxon>Fungi</taxon>
        <taxon>Fungi incertae sedis</taxon>
        <taxon>Mucoromycota</taxon>
        <taxon>Mucoromycotina</taxon>
        <taxon>Mucoromycetes</taxon>
        <taxon>Mucorales</taxon>
        <taxon>Mucorineae</taxon>
        <taxon>Mucoraceae</taxon>
        <taxon>Apophysomyces</taxon>
    </lineage>
</organism>
<evidence type="ECO:0000256" key="4">
    <source>
        <dbReference type="ARBA" id="ARBA00023204"/>
    </source>
</evidence>
<evidence type="ECO:0000313" key="8">
    <source>
        <dbReference type="EMBL" id="KAF7731711.1"/>
    </source>
</evidence>
<dbReference type="InterPro" id="IPR020568">
    <property type="entry name" value="Ribosomal_Su5_D2-typ_SF"/>
</dbReference>
<keyword evidence="5" id="KW-0539">Nucleus</keyword>
<keyword evidence="3" id="KW-0227">DNA damage</keyword>
<dbReference type="SUPFAM" id="SSF55874">
    <property type="entry name" value="ATPase domain of HSP90 chaperone/DNA topoisomerase II/histidine kinase"/>
    <property type="match status" value="1"/>
</dbReference>
<dbReference type="InterPro" id="IPR014721">
    <property type="entry name" value="Ribsml_uS5_D2-typ_fold_subgr"/>
</dbReference>
<evidence type="ECO:0000256" key="5">
    <source>
        <dbReference type="ARBA" id="ARBA00023242"/>
    </source>
</evidence>
<dbReference type="Gene3D" id="3.30.230.10">
    <property type="match status" value="1"/>
</dbReference>
<dbReference type="Pfam" id="PF13589">
    <property type="entry name" value="HATPase_c_3"/>
    <property type="match status" value="1"/>
</dbReference>
<dbReference type="EMBL" id="JABAYA010000008">
    <property type="protein sequence ID" value="KAF7731711.1"/>
    <property type="molecule type" value="Genomic_DNA"/>
</dbReference>
<dbReference type="InterPro" id="IPR036890">
    <property type="entry name" value="HATPase_C_sf"/>
</dbReference>
<dbReference type="Pfam" id="PF01119">
    <property type="entry name" value="DNA_mis_repair"/>
    <property type="match status" value="1"/>
</dbReference>
<dbReference type="InterPro" id="IPR032189">
    <property type="entry name" value="Mlh1_C"/>
</dbReference>
<dbReference type="PROSITE" id="PS00058">
    <property type="entry name" value="DNA_MISMATCH_REPAIR_1"/>
    <property type="match status" value="1"/>
</dbReference>
<dbReference type="InterPro" id="IPR014762">
    <property type="entry name" value="DNA_mismatch_repair_CS"/>
</dbReference>
<dbReference type="GO" id="GO:0005524">
    <property type="term" value="F:ATP binding"/>
    <property type="evidence" value="ECO:0007669"/>
    <property type="project" value="InterPro"/>
</dbReference>
<dbReference type="GO" id="GO:0006298">
    <property type="term" value="P:mismatch repair"/>
    <property type="evidence" value="ECO:0007669"/>
    <property type="project" value="InterPro"/>
</dbReference>
<proteinExistence type="inferred from homology"/>
<evidence type="ECO:0000313" key="9">
    <source>
        <dbReference type="Proteomes" id="UP000605846"/>
    </source>
</evidence>
<keyword evidence="4" id="KW-0234">DNA repair</keyword>
<reference evidence="8" key="1">
    <citation type="submission" date="2020-01" db="EMBL/GenBank/DDBJ databases">
        <title>Genome Sequencing of Three Apophysomyces-Like Fungal Strains Confirms a Novel Fungal Genus in the Mucoromycota with divergent Burkholderia-like Endosymbiotic Bacteria.</title>
        <authorList>
            <person name="Stajich J.E."/>
            <person name="Macias A.M."/>
            <person name="Carter-House D."/>
            <person name="Lovett B."/>
            <person name="Kasson L.R."/>
            <person name="Berry K."/>
            <person name="Grigoriev I."/>
            <person name="Chang Y."/>
            <person name="Spatafora J."/>
            <person name="Kasson M.T."/>
        </authorList>
    </citation>
    <scope>NUCLEOTIDE SEQUENCE</scope>
    <source>
        <strain evidence="8">NRRL A-21654</strain>
    </source>
</reference>
<evidence type="ECO:0000259" key="7">
    <source>
        <dbReference type="SMART" id="SM01340"/>
    </source>
</evidence>
<feature type="domain" description="DNA mismatch repair protein S5" evidence="7">
    <location>
        <begin position="220"/>
        <end position="322"/>
    </location>
</feature>
<evidence type="ECO:0000256" key="2">
    <source>
        <dbReference type="ARBA" id="ARBA00006082"/>
    </source>
</evidence>
<dbReference type="CDD" id="cd16926">
    <property type="entry name" value="HATPase_MutL-MLH-PMS-like"/>
    <property type="match status" value="1"/>
</dbReference>
<accession>A0A8H7EVC0</accession>
<dbReference type="OrthoDB" id="10263226at2759"/>
<evidence type="ECO:0000256" key="3">
    <source>
        <dbReference type="ARBA" id="ARBA00022763"/>
    </source>
</evidence>
<sequence>MTTITPPTIKRLDQTVVNRIAAGEANQIIHRPANALKELIENSLDAGSTQIQILVKDGGLKLLQIQDNGHGIRREDMPIVCERFTTSKLSKFEDLSGIATHGFRGEALASISHVAHVTITTKTRGSKCAFRANYSDGKLVPPRPGQSAEPKPCAGNDGTQITAEDLFYNVATRRKALKFPSEEYNRILDVVTRYAIHNPSHGGVGADIQTSSAANVVDNIRQLYGSSVASELLHVEREFSALGFKMEAQITNANYHVKRLSLLLFINHRSVENMTIKRMIENVYSALLPKGTHPFVYLSLEIDPKNVDVNVHPTKRETLLPGVPDIPVEIASNQASTSKLAPYKQVRTDSKMNTLDTFVYANNPYPSSSGAPKRTYDVLETSDLPASRSDNTEDVNMTERDEEAETLPQEHKRVKRVRTDVRLTRLTEIFANHSFVACVDDTLALIQHETNLYLVNFSIISEELFYQIVLSEFENFGVIYLSSPASIEECVMIALDAEEKQGNLPARLQTKENIARTISDNLVARAEMLEQYFSMKISEDGNLLSLPMLLRGYTPTVGKLPMFLLRLGTEVNWEEENPCFEGIARELAMIFCAEPPLNTSSDEEYEVQHKRYLWQVQHLIFPSLKSNFSAPTSLVDANVGNCVTKLASLSDLYKIFERC</sequence>